<evidence type="ECO:0000313" key="4">
    <source>
        <dbReference type="EMBL" id="EDK47371.1"/>
    </source>
</evidence>
<dbReference type="STRING" id="379508.A5E7G3"/>
<proteinExistence type="predicted"/>
<organism evidence="4 5">
    <name type="scientific">Lodderomyces elongisporus (strain ATCC 11503 / CBS 2605 / JCM 1781 / NBRC 1676 / NRRL YB-4239)</name>
    <name type="common">Yeast</name>
    <name type="synonym">Saccharomyces elongisporus</name>
    <dbReference type="NCBI Taxonomy" id="379508"/>
    <lineage>
        <taxon>Eukaryota</taxon>
        <taxon>Fungi</taxon>
        <taxon>Dikarya</taxon>
        <taxon>Ascomycota</taxon>
        <taxon>Saccharomycotina</taxon>
        <taxon>Pichiomycetes</taxon>
        <taxon>Debaryomycetaceae</taxon>
        <taxon>Candida/Lodderomyces clade</taxon>
        <taxon>Lodderomyces</taxon>
    </lineage>
</organism>
<feature type="domain" description="HPP transmembrane region" evidence="3">
    <location>
        <begin position="25"/>
        <end position="159"/>
    </location>
</feature>
<dbReference type="InterPro" id="IPR007065">
    <property type="entry name" value="HPP"/>
</dbReference>
<gene>
    <name evidence="4" type="ORF">LELG_05552</name>
</gene>
<dbReference type="HOGENOM" id="CLU_040397_0_1_1"/>
<dbReference type="KEGG" id="lel:PVL30_005081"/>
<keyword evidence="2" id="KW-0812">Transmembrane</keyword>
<dbReference type="PANTHER" id="PTHR33741">
    <property type="entry name" value="TRANSMEMBRANE PROTEIN DDB_G0269096-RELATED"/>
    <property type="match status" value="1"/>
</dbReference>
<dbReference type="OrthoDB" id="2016548at2759"/>
<dbReference type="Pfam" id="PF04982">
    <property type="entry name" value="TM_HPP"/>
    <property type="match status" value="1"/>
</dbReference>
<dbReference type="EMBL" id="CH981533">
    <property type="protein sequence ID" value="EDK47371.1"/>
    <property type="molecule type" value="Genomic_DNA"/>
</dbReference>
<evidence type="ECO:0000259" key="3">
    <source>
        <dbReference type="Pfam" id="PF04982"/>
    </source>
</evidence>
<keyword evidence="5" id="KW-1185">Reference proteome</keyword>
<feature type="compositionally biased region" description="Basic and acidic residues" evidence="1">
    <location>
        <begin position="187"/>
        <end position="196"/>
    </location>
</feature>
<dbReference type="AlphaFoldDB" id="A5E7G3"/>
<evidence type="ECO:0000256" key="2">
    <source>
        <dbReference type="SAM" id="Phobius"/>
    </source>
</evidence>
<dbReference type="PANTHER" id="PTHR33741:SF5">
    <property type="entry name" value="TRANSMEMBRANE PROTEIN DDB_G0269096-RELATED"/>
    <property type="match status" value="1"/>
</dbReference>
<name>A5E7G3_LODEL</name>
<dbReference type="VEuPathDB" id="FungiDB:LELG_05552"/>
<dbReference type="InterPro" id="IPR058581">
    <property type="entry name" value="TM_HPP"/>
</dbReference>
<keyword evidence="2" id="KW-1133">Transmembrane helix</keyword>
<feature type="region of interest" description="Disordered" evidence="1">
    <location>
        <begin position="187"/>
        <end position="218"/>
    </location>
</feature>
<reference evidence="4 5" key="1">
    <citation type="journal article" date="2009" name="Nature">
        <title>Evolution of pathogenicity and sexual reproduction in eight Candida genomes.</title>
        <authorList>
            <person name="Butler G."/>
            <person name="Rasmussen M.D."/>
            <person name="Lin M.F."/>
            <person name="Santos M.A."/>
            <person name="Sakthikumar S."/>
            <person name="Munro C.A."/>
            <person name="Rheinbay E."/>
            <person name="Grabherr M."/>
            <person name="Forche A."/>
            <person name="Reedy J.L."/>
            <person name="Agrafioti I."/>
            <person name="Arnaud M.B."/>
            <person name="Bates S."/>
            <person name="Brown A.J."/>
            <person name="Brunke S."/>
            <person name="Costanzo M.C."/>
            <person name="Fitzpatrick D.A."/>
            <person name="de Groot P.W."/>
            <person name="Harris D."/>
            <person name="Hoyer L.L."/>
            <person name="Hube B."/>
            <person name="Klis F.M."/>
            <person name="Kodira C."/>
            <person name="Lennard N."/>
            <person name="Logue M.E."/>
            <person name="Martin R."/>
            <person name="Neiman A.M."/>
            <person name="Nikolaou E."/>
            <person name="Quail M.A."/>
            <person name="Quinn J."/>
            <person name="Santos M.C."/>
            <person name="Schmitzberger F.F."/>
            <person name="Sherlock G."/>
            <person name="Shah P."/>
            <person name="Silverstein K.A."/>
            <person name="Skrzypek M.S."/>
            <person name="Soll D."/>
            <person name="Staggs R."/>
            <person name="Stansfield I."/>
            <person name="Stumpf M.P."/>
            <person name="Sudbery P.E."/>
            <person name="Srikantha T."/>
            <person name="Zeng Q."/>
            <person name="Berman J."/>
            <person name="Berriman M."/>
            <person name="Heitman J."/>
            <person name="Gow N.A."/>
            <person name="Lorenz M.C."/>
            <person name="Birren B.W."/>
            <person name="Kellis M."/>
            <person name="Cuomo C.A."/>
        </authorList>
    </citation>
    <scope>NUCLEOTIDE SEQUENCE [LARGE SCALE GENOMIC DNA]</scope>
    <source>
        <strain evidence="5">ATCC 11503 / BCRC 21390 / CBS 2605 / JCM 1781 / NBRC 1676 / NRRL YB-4239</strain>
    </source>
</reference>
<dbReference type="Proteomes" id="UP000001996">
    <property type="component" value="Unassembled WGS sequence"/>
</dbReference>
<sequence>MARDCYWYIQRASTNNWGVFMHHNVFTDHHHAPILLASYAASAILCFNTSQVPLAQPRNVFMGHFVAALIGTCIQKLFSLSEHARDNYWASAALSVAVSSVAMSILNCIHPPAGASAVLPSIDAQIRQMSWWYLPVQLISSVLILSVALITGNIVRSYPVYWWSPGKAGKKPSAPLSLTREERILRRGPTDEEKQIESSIESSTSDAEDGAGGTMNIDRATSGTMITITPDLIISPEFLDLDEVQIDWLKMLQSKLISSEEEQRRKKRRSISQNLRLILRRTSLRKEDEEKGEDEVDHGSINHNEQTKGKATTSL</sequence>
<evidence type="ECO:0000256" key="1">
    <source>
        <dbReference type="SAM" id="MobiDB-lite"/>
    </source>
</evidence>
<accession>A5E7G3</accession>
<evidence type="ECO:0000313" key="5">
    <source>
        <dbReference type="Proteomes" id="UP000001996"/>
    </source>
</evidence>
<dbReference type="GeneID" id="5230348"/>
<feature type="region of interest" description="Disordered" evidence="1">
    <location>
        <begin position="282"/>
        <end position="315"/>
    </location>
</feature>
<dbReference type="eggNOG" id="ENOG502S3SU">
    <property type="taxonomic scope" value="Eukaryota"/>
</dbReference>
<dbReference type="InParanoid" id="A5E7G3"/>
<keyword evidence="2" id="KW-0472">Membrane</keyword>
<protein>
    <recommendedName>
        <fullName evidence="3">HPP transmembrane region domain-containing protein</fullName>
    </recommendedName>
</protein>
<feature type="compositionally biased region" description="Basic and acidic residues" evidence="1">
    <location>
        <begin position="297"/>
        <end position="308"/>
    </location>
</feature>
<feature type="transmembrane region" description="Helical" evidence="2">
    <location>
        <begin position="130"/>
        <end position="150"/>
    </location>
</feature>